<dbReference type="Proteomes" id="UP000774326">
    <property type="component" value="Unassembled WGS sequence"/>
</dbReference>
<gene>
    <name evidence="1" type="ORF">WICPIJ_003344</name>
</gene>
<comment type="caution">
    <text evidence="1">The sequence shown here is derived from an EMBL/GenBank/DDBJ whole genome shotgun (WGS) entry which is preliminary data.</text>
</comment>
<organism evidence="1 2">
    <name type="scientific">Wickerhamomyces pijperi</name>
    <name type="common">Yeast</name>
    <name type="synonym">Pichia pijperi</name>
    <dbReference type="NCBI Taxonomy" id="599730"/>
    <lineage>
        <taxon>Eukaryota</taxon>
        <taxon>Fungi</taxon>
        <taxon>Dikarya</taxon>
        <taxon>Ascomycota</taxon>
        <taxon>Saccharomycotina</taxon>
        <taxon>Saccharomycetes</taxon>
        <taxon>Phaffomycetales</taxon>
        <taxon>Wickerhamomycetaceae</taxon>
        <taxon>Wickerhamomyces</taxon>
    </lineage>
</organism>
<keyword evidence="2" id="KW-1185">Reference proteome</keyword>
<feature type="non-terminal residue" evidence="1">
    <location>
        <position position="1"/>
    </location>
</feature>
<name>A0A9P8Q9Y8_WICPI</name>
<evidence type="ECO:0000313" key="1">
    <source>
        <dbReference type="EMBL" id="KAH3685660.1"/>
    </source>
</evidence>
<protein>
    <submittedName>
        <fullName evidence="1">Uncharacterized protein</fullName>
    </submittedName>
</protein>
<sequence>DLDCEAGFMASMYSFNCGLLSISSSILDFLFLLSFCFLNSLSFSSLACCLLSLSLSLSNASFFFSLNDFGTVGSTKDLATDTSILDVSMKDPSKYLTAFSASSAFLKPMKANLLDSPLKFLRSLTSVISPLVAKWSFKRSSVRYFGSPLIMIRDIANCLESV</sequence>
<reference evidence="1" key="2">
    <citation type="submission" date="2021-01" db="EMBL/GenBank/DDBJ databases">
        <authorList>
            <person name="Schikora-Tamarit M.A."/>
        </authorList>
    </citation>
    <scope>NUCLEOTIDE SEQUENCE</scope>
    <source>
        <strain evidence="1">CBS2887</strain>
    </source>
</reference>
<reference evidence="1" key="1">
    <citation type="journal article" date="2021" name="Open Biol.">
        <title>Shared evolutionary footprints suggest mitochondrial oxidative damage underlies multiple complex I losses in fungi.</title>
        <authorList>
            <person name="Schikora-Tamarit M.A."/>
            <person name="Marcet-Houben M."/>
            <person name="Nosek J."/>
            <person name="Gabaldon T."/>
        </authorList>
    </citation>
    <scope>NUCLEOTIDE SEQUENCE</scope>
    <source>
        <strain evidence="1">CBS2887</strain>
    </source>
</reference>
<dbReference type="AlphaFoldDB" id="A0A9P8Q9Y8"/>
<dbReference type="EMBL" id="JAEUBG010001843">
    <property type="protein sequence ID" value="KAH3685660.1"/>
    <property type="molecule type" value="Genomic_DNA"/>
</dbReference>
<evidence type="ECO:0000313" key="2">
    <source>
        <dbReference type="Proteomes" id="UP000774326"/>
    </source>
</evidence>
<proteinExistence type="predicted"/>
<accession>A0A9P8Q9Y8</accession>